<evidence type="ECO:0000259" key="2">
    <source>
        <dbReference type="PROSITE" id="PS51123"/>
    </source>
</evidence>
<keyword evidence="4" id="KW-1185">Reference proteome</keyword>
<dbReference type="InterPro" id="IPR036737">
    <property type="entry name" value="OmpA-like_sf"/>
</dbReference>
<geneLocation type="plasmid" evidence="3 4">
    <name>unnamed1</name>
</geneLocation>
<reference evidence="3 4" key="1">
    <citation type="submission" date="2016-10" db="EMBL/GenBank/DDBJ databases">
        <title>Complete genome sequences of three Cupriavidus strains isolated from various Malaysian environments.</title>
        <authorList>
            <person name="Abdullah A.A.-A."/>
            <person name="Shafie N.A.H."/>
            <person name="Lau N.S."/>
        </authorList>
    </citation>
    <scope>NUCLEOTIDE SEQUENCE [LARGE SCALE GENOMIC DNA]</scope>
    <source>
        <strain evidence="3 4">USMAA1020</strain>
        <plasmid evidence="3 4">unnamed1</plasmid>
    </source>
</reference>
<sequence length="258" mass="26780">MEGGERGSDQGERAVEIPPAFALLEMTRNALLRDVHAGQQSQAVAAAPALDEPSPGAEQVFGGYGSARRPAQATHGVGAVRATQLTGRHDAPAAPGLSDQLISLATVARVRSSTPGTLAEPEARLATFATARPFAQAASPSFGASQDDILFARGSSTLYAPARESVERAASGLKRILQDGGTVEVIGRADATGQPTANYRLALRRVAVVLSALKRAGVDVKRIGVRTSLEPANAGSDGRRHAWRSVSFVVRQAKAGTV</sequence>
<keyword evidence="1" id="KW-0472">Membrane</keyword>
<protein>
    <recommendedName>
        <fullName evidence="2">OmpA-like domain-containing protein</fullName>
    </recommendedName>
</protein>
<dbReference type="InterPro" id="IPR006665">
    <property type="entry name" value="OmpA-like"/>
</dbReference>
<name>A0A1D9IGF6_9BURK</name>
<proteinExistence type="predicted"/>
<evidence type="ECO:0000313" key="3">
    <source>
        <dbReference type="EMBL" id="AOZ11186.1"/>
    </source>
</evidence>
<dbReference type="Gene3D" id="3.30.1330.60">
    <property type="entry name" value="OmpA-like domain"/>
    <property type="match status" value="1"/>
</dbReference>
<organism evidence="3 4">
    <name type="scientific">Cupriavidus malaysiensis</name>
    <dbReference type="NCBI Taxonomy" id="367825"/>
    <lineage>
        <taxon>Bacteria</taxon>
        <taxon>Pseudomonadati</taxon>
        <taxon>Pseudomonadota</taxon>
        <taxon>Betaproteobacteria</taxon>
        <taxon>Burkholderiales</taxon>
        <taxon>Burkholderiaceae</taxon>
        <taxon>Cupriavidus</taxon>
    </lineage>
</organism>
<evidence type="ECO:0000313" key="4">
    <source>
        <dbReference type="Proteomes" id="UP000177515"/>
    </source>
</evidence>
<evidence type="ECO:0000256" key="1">
    <source>
        <dbReference type="PROSITE-ProRule" id="PRU00473"/>
    </source>
</evidence>
<gene>
    <name evidence="3" type="ORF">BKK80_35120</name>
</gene>
<dbReference type="EMBL" id="CP017756">
    <property type="protein sequence ID" value="AOZ11186.1"/>
    <property type="molecule type" value="Genomic_DNA"/>
</dbReference>
<dbReference type="Pfam" id="PF00691">
    <property type="entry name" value="OmpA"/>
    <property type="match status" value="1"/>
</dbReference>
<accession>A0A1D9IGF6</accession>
<dbReference type="SUPFAM" id="SSF103088">
    <property type="entry name" value="OmpA-like"/>
    <property type="match status" value="1"/>
</dbReference>
<keyword evidence="3" id="KW-0614">Plasmid</keyword>
<dbReference type="PROSITE" id="PS51123">
    <property type="entry name" value="OMPA_2"/>
    <property type="match status" value="1"/>
</dbReference>
<dbReference type="Proteomes" id="UP000177515">
    <property type="component" value="Plasmid unnamed1"/>
</dbReference>
<feature type="domain" description="OmpA-like" evidence="2">
    <location>
        <begin position="138"/>
        <end position="254"/>
    </location>
</feature>